<dbReference type="Proteomes" id="UP000001203">
    <property type="component" value="Chromosome circular"/>
</dbReference>
<protein>
    <submittedName>
        <fullName evidence="2">Uncharacterized protein</fullName>
    </submittedName>
</protein>
<evidence type="ECO:0000256" key="1">
    <source>
        <dbReference type="SAM" id="Phobius"/>
    </source>
</evidence>
<reference evidence="2 3" key="1">
    <citation type="journal article" date="2008" name="Proc. Natl. Acad. Sci. U.S.A.">
        <title>The genome of Cyanothece 51142, a unicellular diazotrophic cyanobacterium important in the marine nitrogen cycle.</title>
        <authorList>
            <person name="Welsh E.A."/>
            <person name="Liberton M."/>
            <person name="Stoeckel J."/>
            <person name="Loh T."/>
            <person name="Elvitigala T."/>
            <person name="Wang C."/>
            <person name="Wollam A."/>
            <person name="Fulton R.S."/>
            <person name="Clifton S.W."/>
            <person name="Jacobs J.M."/>
            <person name="Aurora R."/>
            <person name="Ghosh B.K."/>
            <person name="Sherman L.A."/>
            <person name="Smith R.D."/>
            <person name="Wilson R.K."/>
            <person name="Pakrasi H.B."/>
        </authorList>
    </citation>
    <scope>NUCLEOTIDE SEQUENCE [LARGE SCALE GENOMIC DNA]</scope>
    <source>
        <strain evidence="3">ATCC 51142 / BH68</strain>
    </source>
</reference>
<dbReference type="AlphaFoldDB" id="B1WSA5"/>
<dbReference type="KEGG" id="cyt:cce_2543"/>
<keyword evidence="3" id="KW-1185">Reference proteome</keyword>
<keyword evidence="1" id="KW-1133">Transmembrane helix</keyword>
<accession>B1WSA5</accession>
<feature type="transmembrane region" description="Helical" evidence="1">
    <location>
        <begin position="32"/>
        <end position="50"/>
    </location>
</feature>
<name>B1WSA5_CROS5</name>
<proteinExistence type="predicted"/>
<evidence type="ECO:0000313" key="3">
    <source>
        <dbReference type="Proteomes" id="UP000001203"/>
    </source>
</evidence>
<keyword evidence="1" id="KW-0472">Membrane</keyword>
<keyword evidence="1" id="KW-0812">Transmembrane</keyword>
<dbReference type="EMBL" id="CP000806">
    <property type="protein sequence ID" value="ACB51891.1"/>
    <property type="molecule type" value="Genomic_DNA"/>
</dbReference>
<organism evidence="2 3">
    <name type="scientific">Crocosphaera subtropica (strain ATCC 51142 / BH68)</name>
    <name type="common">Cyanothece sp. (strain ATCC 51142)</name>
    <dbReference type="NCBI Taxonomy" id="43989"/>
    <lineage>
        <taxon>Bacteria</taxon>
        <taxon>Bacillati</taxon>
        <taxon>Cyanobacteriota</taxon>
        <taxon>Cyanophyceae</taxon>
        <taxon>Oscillatoriophycideae</taxon>
        <taxon>Chroococcales</taxon>
        <taxon>Aphanothecaceae</taxon>
        <taxon>Crocosphaera</taxon>
        <taxon>Crocosphaera subtropica</taxon>
    </lineage>
</organism>
<dbReference type="HOGENOM" id="CLU_181367_0_0_3"/>
<gene>
    <name evidence="2" type="ordered locus">cce_2543</name>
</gene>
<evidence type="ECO:0000313" key="2">
    <source>
        <dbReference type="EMBL" id="ACB51891.1"/>
    </source>
</evidence>
<dbReference type="eggNOG" id="ENOG5033BV3">
    <property type="taxonomic scope" value="Bacteria"/>
</dbReference>
<sequence>MDESHSFCWDNHFINYFFYLNRKITIMNIRKVIFAGIITALIGAMFGLAVTQISGREERRKILLFGGAAVGFAIGAFQESVQQQKKLRDEEYGDVDSWK</sequence>